<keyword evidence="1" id="KW-0479">Metal-binding</keyword>
<evidence type="ECO:0000313" key="3">
    <source>
        <dbReference type="EMBL" id="CAH1107093.1"/>
    </source>
</evidence>
<dbReference type="EMBL" id="OV651814">
    <property type="protein sequence ID" value="CAH1107093.1"/>
    <property type="molecule type" value="Genomic_DNA"/>
</dbReference>
<keyword evidence="4" id="KW-1185">Reference proteome</keyword>
<evidence type="ECO:0000313" key="4">
    <source>
        <dbReference type="Proteomes" id="UP001153636"/>
    </source>
</evidence>
<sequence length="173" mass="20083">MTKKLDGENIKKAGYTRIPLYIQDLDAITTQEDVKTAIEEIIEGGEIEVKSLRETIGGRQTALILVDEEKAQKILREGHVKVGWTSCRVRERIAFEKCYKCWGIGHKALNCKGPDRSDRCKKCGEEGHYMRDCENHIPYCWTCEEQGHTSNRCPRYQRALRQEIRKVNSHFIR</sequence>
<dbReference type="OrthoDB" id="6782564at2759"/>
<dbReference type="Gene3D" id="4.10.60.10">
    <property type="entry name" value="Zinc finger, CCHC-type"/>
    <property type="match status" value="1"/>
</dbReference>
<evidence type="ECO:0000259" key="2">
    <source>
        <dbReference type="PROSITE" id="PS50158"/>
    </source>
</evidence>
<protein>
    <recommendedName>
        <fullName evidence="2">CCHC-type domain-containing protein</fullName>
    </recommendedName>
</protein>
<dbReference type="AlphaFoldDB" id="A0A9P0CV44"/>
<proteinExistence type="predicted"/>
<dbReference type="InterPro" id="IPR001878">
    <property type="entry name" value="Znf_CCHC"/>
</dbReference>
<dbReference type="SUPFAM" id="SSF57756">
    <property type="entry name" value="Retrovirus zinc finger-like domains"/>
    <property type="match status" value="2"/>
</dbReference>
<dbReference type="PROSITE" id="PS50158">
    <property type="entry name" value="ZF_CCHC"/>
    <property type="match status" value="2"/>
</dbReference>
<evidence type="ECO:0000256" key="1">
    <source>
        <dbReference type="PROSITE-ProRule" id="PRU00047"/>
    </source>
</evidence>
<feature type="domain" description="CCHC-type" evidence="2">
    <location>
        <begin position="140"/>
        <end position="155"/>
    </location>
</feature>
<dbReference type="InterPro" id="IPR036875">
    <property type="entry name" value="Znf_CCHC_sf"/>
</dbReference>
<feature type="domain" description="CCHC-type" evidence="2">
    <location>
        <begin position="119"/>
        <end position="135"/>
    </location>
</feature>
<organism evidence="3 4">
    <name type="scientific">Psylliodes chrysocephalus</name>
    <dbReference type="NCBI Taxonomy" id="3402493"/>
    <lineage>
        <taxon>Eukaryota</taxon>
        <taxon>Metazoa</taxon>
        <taxon>Ecdysozoa</taxon>
        <taxon>Arthropoda</taxon>
        <taxon>Hexapoda</taxon>
        <taxon>Insecta</taxon>
        <taxon>Pterygota</taxon>
        <taxon>Neoptera</taxon>
        <taxon>Endopterygota</taxon>
        <taxon>Coleoptera</taxon>
        <taxon>Polyphaga</taxon>
        <taxon>Cucujiformia</taxon>
        <taxon>Chrysomeloidea</taxon>
        <taxon>Chrysomelidae</taxon>
        <taxon>Galerucinae</taxon>
        <taxon>Alticini</taxon>
        <taxon>Psylliodes</taxon>
    </lineage>
</organism>
<keyword evidence="1" id="KW-0862">Zinc</keyword>
<dbReference type="SMART" id="SM00343">
    <property type="entry name" value="ZnF_C2HC"/>
    <property type="match status" value="3"/>
</dbReference>
<dbReference type="Pfam" id="PF00098">
    <property type="entry name" value="zf-CCHC"/>
    <property type="match status" value="1"/>
</dbReference>
<dbReference type="GO" id="GO:0003676">
    <property type="term" value="F:nucleic acid binding"/>
    <property type="evidence" value="ECO:0007669"/>
    <property type="project" value="InterPro"/>
</dbReference>
<keyword evidence="1" id="KW-0863">Zinc-finger</keyword>
<gene>
    <name evidence="3" type="ORF">PSYICH_LOCUS7762</name>
</gene>
<reference evidence="3" key="1">
    <citation type="submission" date="2022-01" db="EMBL/GenBank/DDBJ databases">
        <authorList>
            <person name="King R."/>
        </authorList>
    </citation>
    <scope>NUCLEOTIDE SEQUENCE</scope>
</reference>
<dbReference type="Proteomes" id="UP001153636">
    <property type="component" value="Chromosome 2"/>
</dbReference>
<accession>A0A9P0CV44</accession>
<dbReference type="GO" id="GO:0008270">
    <property type="term" value="F:zinc ion binding"/>
    <property type="evidence" value="ECO:0007669"/>
    <property type="project" value="UniProtKB-KW"/>
</dbReference>
<name>A0A9P0CV44_9CUCU</name>